<gene>
    <name evidence="1" type="ORF">SAY87_022120</name>
</gene>
<organism evidence="1 2">
    <name type="scientific">Trapa incisa</name>
    <dbReference type="NCBI Taxonomy" id="236973"/>
    <lineage>
        <taxon>Eukaryota</taxon>
        <taxon>Viridiplantae</taxon>
        <taxon>Streptophyta</taxon>
        <taxon>Embryophyta</taxon>
        <taxon>Tracheophyta</taxon>
        <taxon>Spermatophyta</taxon>
        <taxon>Magnoliopsida</taxon>
        <taxon>eudicotyledons</taxon>
        <taxon>Gunneridae</taxon>
        <taxon>Pentapetalae</taxon>
        <taxon>rosids</taxon>
        <taxon>malvids</taxon>
        <taxon>Myrtales</taxon>
        <taxon>Lythraceae</taxon>
        <taxon>Trapa</taxon>
    </lineage>
</organism>
<name>A0AAN7JU99_9MYRT</name>
<proteinExistence type="predicted"/>
<dbReference type="PANTHER" id="PTHR33647">
    <property type="entry name" value="OS01G0793900 PROTEIN"/>
    <property type="match status" value="1"/>
</dbReference>
<accession>A0AAN7JU99</accession>
<evidence type="ECO:0000313" key="2">
    <source>
        <dbReference type="Proteomes" id="UP001345219"/>
    </source>
</evidence>
<reference evidence="1 2" key="1">
    <citation type="journal article" date="2023" name="Hortic Res">
        <title>Pangenome of water caltrop reveals structural variations and asymmetric subgenome divergence after allopolyploidization.</title>
        <authorList>
            <person name="Zhang X."/>
            <person name="Chen Y."/>
            <person name="Wang L."/>
            <person name="Yuan Y."/>
            <person name="Fang M."/>
            <person name="Shi L."/>
            <person name="Lu R."/>
            <person name="Comes H.P."/>
            <person name="Ma Y."/>
            <person name="Chen Y."/>
            <person name="Huang G."/>
            <person name="Zhou Y."/>
            <person name="Zheng Z."/>
            <person name="Qiu Y."/>
        </authorList>
    </citation>
    <scope>NUCLEOTIDE SEQUENCE [LARGE SCALE GENOMIC DNA]</scope>
    <source>
        <tissue evidence="1">Roots</tissue>
    </source>
</reference>
<evidence type="ECO:0000313" key="1">
    <source>
        <dbReference type="EMBL" id="KAK4753322.1"/>
    </source>
</evidence>
<dbReference type="AlphaFoldDB" id="A0AAN7JU99"/>
<keyword evidence="2" id="KW-1185">Reference proteome</keyword>
<sequence length="142" mass="15549">MATTHFFFSSPPSSFYLIAIVDQEENCMGNCIRHGQSTSSMKWGGGDDWGSMAWTLEEEGPADIMGGRVCERDCCSGTKMATAAEMVKVRISRRQLEELLGRVDVKEMSVHQAVALLLTATANGASNHRPWRPALQSIPEGN</sequence>
<dbReference type="PANTHER" id="PTHR33647:SF5">
    <property type="entry name" value="OS01G0793900 PROTEIN"/>
    <property type="match status" value="1"/>
</dbReference>
<dbReference type="Proteomes" id="UP001345219">
    <property type="component" value="Chromosome 16"/>
</dbReference>
<dbReference type="EMBL" id="JAXIOK010000016">
    <property type="protein sequence ID" value="KAK4753322.1"/>
    <property type="molecule type" value="Genomic_DNA"/>
</dbReference>
<comment type="caution">
    <text evidence="1">The sequence shown here is derived from an EMBL/GenBank/DDBJ whole genome shotgun (WGS) entry which is preliminary data.</text>
</comment>
<protein>
    <submittedName>
        <fullName evidence="1">Uncharacterized protein</fullName>
    </submittedName>
</protein>